<proteinExistence type="predicted"/>
<keyword evidence="2" id="KW-1185">Reference proteome</keyword>
<gene>
    <name evidence="1" type="ORF">I8J31_00765</name>
</gene>
<sequence length="271" mass="30679">MSEHSATSSVKQLIAQALHKVLCPLVKLVVRQGVTFVEFTEILKHAYVEEVQKELTRSGERTTLSRISVVSGVHRKDVKRLTELNPEVNSSRSEKASLTSRLISLWLGDSQYLDEQGKPITLSRSSFELLVRSVSSDIRPRTMLDDCLQKGIIEGNDEGYCLITEALFPSEDLATKIAFFARNTADHIATCEHNVRGEQNAFPERSVFYDHLSHASVIELQKLADEETKALLIRINKRAQSLAKQDDVNENNDHRFILGSYFYQEKDSKND</sequence>
<comment type="caution">
    <text evidence="1">The sequence shown here is derived from an EMBL/GenBank/DDBJ whole genome shotgun (WGS) entry which is preliminary data.</text>
</comment>
<dbReference type="AlphaFoldDB" id="A0A934JSC7"/>
<dbReference type="RefSeq" id="WP_199466277.1">
    <property type="nucleotide sequence ID" value="NZ_JAEMNX010000001.1"/>
</dbReference>
<dbReference type="InterPro" id="IPR045445">
    <property type="entry name" value="DUF6502"/>
</dbReference>
<evidence type="ECO:0000313" key="2">
    <source>
        <dbReference type="Proteomes" id="UP000628710"/>
    </source>
</evidence>
<dbReference type="Pfam" id="PF20112">
    <property type="entry name" value="DUF6502"/>
    <property type="match status" value="1"/>
</dbReference>
<name>A0A934JSC7_9GAMM</name>
<protein>
    <submittedName>
        <fullName evidence="1">Uncharacterized protein</fullName>
    </submittedName>
</protein>
<dbReference type="EMBL" id="JAEMNX010000001">
    <property type="protein sequence ID" value="MBJ7536202.1"/>
    <property type="molecule type" value="Genomic_DNA"/>
</dbReference>
<accession>A0A934JSC7</accession>
<evidence type="ECO:0000313" key="1">
    <source>
        <dbReference type="EMBL" id="MBJ7536202.1"/>
    </source>
</evidence>
<organism evidence="1 2">
    <name type="scientific">Marinomonas transparens</name>
    <dbReference type="NCBI Taxonomy" id="2795388"/>
    <lineage>
        <taxon>Bacteria</taxon>
        <taxon>Pseudomonadati</taxon>
        <taxon>Pseudomonadota</taxon>
        <taxon>Gammaproteobacteria</taxon>
        <taxon>Oceanospirillales</taxon>
        <taxon>Oceanospirillaceae</taxon>
        <taxon>Marinomonas</taxon>
    </lineage>
</organism>
<dbReference type="Proteomes" id="UP000628710">
    <property type="component" value="Unassembled WGS sequence"/>
</dbReference>
<reference evidence="1" key="1">
    <citation type="submission" date="2020-12" db="EMBL/GenBank/DDBJ databases">
        <title>Marinomonas arctica sp. nov., a psychrotolerant bacterium isolated from the Arctic.</title>
        <authorList>
            <person name="Zhang Y."/>
        </authorList>
    </citation>
    <scope>NUCLEOTIDE SEQUENCE</scope>
    <source>
        <strain evidence="1">C1424</strain>
    </source>
</reference>